<comment type="similarity">
    <text evidence="4">Belongs to the SprT family.</text>
</comment>
<evidence type="ECO:0000259" key="5">
    <source>
        <dbReference type="SMART" id="SM00731"/>
    </source>
</evidence>
<dbReference type="NCBIfam" id="NF003339">
    <property type="entry name" value="PRK04351.1"/>
    <property type="match status" value="1"/>
</dbReference>
<feature type="binding site" evidence="4">
    <location>
        <position position="71"/>
    </location>
    <ligand>
        <name>Zn(2+)</name>
        <dbReference type="ChEBI" id="CHEBI:29105"/>
    </ligand>
</feature>
<comment type="caution">
    <text evidence="6">The sequence shown here is derived from an EMBL/GenBank/DDBJ whole genome shotgun (WGS) entry which is preliminary data.</text>
</comment>
<dbReference type="InterPro" id="IPR023524">
    <property type="entry name" value="Uncharacterised_SprT-like"/>
</dbReference>
<accession>A0A0R2K9B4</accession>
<reference evidence="6 7" key="1">
    <citation type="journal article" date="2015" name="Genome Announc.">
        <title>Expanding the biotechnology potential of lactobacilli through comparative genomics of 213 strains and associated genera.</title>
        <authorList>
            <person name="Sun Z."/>
            <person name="Harris H.M."/>
            <person name="McCann A."/>
            <person name="Guo C."/>
            <person name="Argimon S."/>
            <person name="Zhang W."/>
            <person name="Yang X."/>
            <person name="Jeffery I.B."/>
            <person name="Cooney J.C."/>
            <person name="Kagawa T.F."/>
            <person name="Liu W."/>
            <person name="Song Y."/>
            <person name="Salvetti E."/>
            <person name="Wrobel A."/>
            <person name="Rasinkangas P."/>
            <person name="Parkhill J."/>
            <person name="Rea M.C."/>
            <person name="O'Sullivan O."/>
            <person name="Ritari J."/>
            <person name="Douillard F.P."/>
            <person name="Paul Ross R."/>
            <person name="Yang R."/>
            <person name="Briner A.E."/>
            <person name="Felis G.E."/>
            <person name="de Vos W.M."/>
            <person name="Barrangou R."/>
            <person name="Klaenhammer T.R."/>
            <person name="Caufield P.W."/>
            <person name="Cui Y."/>
            <person name="Zhang H."/>
            <person name="O'Toole P.W."/>
        </authorList>
    </citation>
    <scope>NUCLEOTIDE SEQUENCE [LARGE SCALE GENOMIC DNA]</scope>
    <source>
        <strain evidence="6 7">DSM 15353</strain>
    </source>
</reference>
<feature type="domain" description="SprT-like" evidence="5">
    <location>
        <begin position="4"/>
        <end position="148"/>
    </location>
</feature>
<dbReference type="GO" id="GO:0008270">
    <property type="term" value="F:zinc ion binding"/>
    <property type="evidence" value="ECO:0007669"/>
    <property type="project" value="UniProtKB-UniRule"/>
</dbReference>
<keyword evidence="1 4" id="KW-0963">Cytoplasm</keyword>
<dbReference type="SMART" id="SM00731">
    <property type="entry name" value="SprT"/>
    <property type="match status" value="1"/>
</dbReference>
<evidence type="ECO:0000256" key="1">
    <source>
        <dbReference type="ARBA" id="ARBA00022490"/>
    </source>
</evidence>
<dbReference type="OrthoDB" id="9799909at2"/>
<evidence type="ECO:0000256" key="2">
    <source>
        <dbReference type="ARBA" id="ARBA00022723"/>
    </source>
</evidence>
<dbReference type="InterPro" id="IPR035240">
    <property type="entry name" value="SprT_Zn_ribbon"/>
</dbReference>
<comment type="cofactor">
    <cofactor evidence="4">
        <name>Zn(2+)</name>
        <dbReference type="ChEBI" id="CHEBI:29105"/>
    </cofactor>
    <text evidence="4">Binds 1 zinc ion.</text>
</comment>
<dbReference type="Pfam" id="PF17283">
    <property type="entry name" value="Zn_ribbon_SprT"/>
    <property type="match status" value="1"/>
</dbReference>
<comment type="subcellular location">
    <subcellularLocation>
        <location evidence="4">Cytoplasm</location>
    </subcellularLocation>
</comment>
<proteinExistence type="inferred from homology"/>
<dbReference type="Pfam" id="PF10263">
    <property type="entry name" value="SprT-like"/>
    <property type="match status" value="1"/>
</dbReference>
<sequence length="161" mass="18823">MTNKDLQNLVEKLSNDFFGRPFLHRAFFNKRLRTTGGRYQLATHDIEINPKMLTEHGKQTLVGVIKHELCHYHLHLVNAGYRHCDNDFKRLLQEVGGSRYAPRSKQAVRQKRKYLYQCVSCGKTYPRVRRVNTDRYVCSRCHGHLQLVAKGTLIGDKEVLR</sequence>
<name>A0A0R2K9B4_9LACO</name>
<evidence type="ECO:0000313" key="6">
    <source>
        <dbReference type="EMBL" id="KRN82829.1"/>
    </source>
</evidence>
<evidence type="ECO:0000256" key="4">
    <source>
        <dbReference type="HAMAP-Rule" id="MF_00745"/>
    </source>
</evidence>
<dbReference type="EMBL" id="JQBK01000047">
    <property type="protein sequence ID" value="KRN82829.1"/>
    <property type="molecule type" value="Genomic_DNA"/>
</dbReference>
<feature type="active site" evidence="4">
    <location>
        <position position="68"/>
    </location>
</feature>
<dbReference type="STRING" id="89059.LAC1533_1716"/>
<dbReference type="Proteomes" id="UP000051491">
    <property type="component" value="Unassembled WGS sequence"/>
</dbReference>
<dbReference type="RefSeq" id="WP_010496752.1">
    <property type="nucleotide sequence ID" value="NZ_JQBK01000047.1"/>
</dbReference>
<dbReference type="InterPro" id="IPR006640">
    <property type="entry name" value="SprT-like_domain"/>
</dbReference>
<dbReference type="GO" id="GO:0006950">
    <property type="term" value="P:response to stress"/>
    <property type="evidence" value="ECO:0007669"/>
    <property type="project" value="UniProtKB-ARBA"/>
</dbReference>
<protein>
    <recommendedName>
        <fullName evidence="4">Protein SprT-like</fullName>
    </recommendedName>
</protein>
<keyword evidence="2 4" id="KW-0479">Metal-binding</keyword>
<keyword evidence="3 4" id="KW-0862">Zinc</keyword>
<dbReference type="PATRIC" id="fig|89059.3.peg.1634"/>
<dbReference type="HAMAP" id="MF_00745">
    <property type="entry name" value="SprT_like"/>
    <property type="match status" value="1"/>
</dbReference>
<feature type="binding site" evidence="4">
    <location>
        <position position="67"/>
    </location>
    <ligand>
        <name>Zn(2+)</name>
        <dbReference type="ChEBI" id="CHEBI:29105"/>
    </ligand>
</feature>
<gene>
    <name evidence="6" type="ORF">IV43_GL001526</name>
</gene>
<dbReference type="GO" id="GO:0005737">
    <property type="term" value="C:cytoplasm"/>
    <property type="evidence" value="ECO:0007669"/>
    <property type="project" value="UniProtKB-SubCell"/>
</dbReference>
<evidence type="ECO:0000256" key="3">
    <source>
        <dbReference type="ARBA" id="ARBA00022833"/>
    </source>
</evidence>
<dbReference type="AlphaFoldDB" id="A0A0R2K9B4"/>
<organism evidence="6 7">
    <name type="scientific">Ligilactobacillus acidipiscis</name>
    <dbReference type="NCBI Taxonomy" id="89059"/>
    <lineage>
        <taxon>Bacteria</taxon>
        <taxon>Bacillati</taxon>
        <taxon>Bacillota</taxon>
        <taxon>Bacilli</taxon>
        <taxon>Lactobacillales</taxon>
        <taxon>Lactobacillaceae</taxon>
        <taxon>Ligilactobacillus</taxon>
    </lineage>
</organism>
<evidence type="ECO:0000313" key="7">
    <source>
        <dbReference type="Proteomes" id="UP000051491"/>
    </source>
</evidence>